<dbReference type="Proteomes" id="UP000194137">
    <property type="component" value="Chromosome"/>
</dbReference>
<reference evidence="1 2" key="1">
    <citation type="submission" date="2017-05" db="EMBL/GenBank/DDBJ databases">
        <title>Full genome sequence of Pseudorhodoplanes sinuspersici.</title>
        <authorList>
            <person name="Dastgheib S.M.M."/>
            <person name="Shavandi M."/>
            <person name="Tirandaz H."/>
        </authorList>
    </citation>
    <scope>NUCLEOTIDE SEQUENCE [LARGE SCALE GENOMIC DNA]</scope>
    <source>
        <strain evidence="1 2">RIPI110</strain>
    </source>
</reference>
<dbReference type="PROSITE" id="PS50405">
    <property type="entry name" value="GST_CTER"/>
    <property type="match status" value="1"/>
</dbReference>
<dbReference type="AlphaFoldDB" id="A0A1W7A008"/>
<dbReference type="EMBL" id="CP021112">
    <property type="protein sequence ID" value="ARQ02910.1"/>
    <property type="molecule type" value="Genomic_DNA"/>
</dbReference>
<dbReference type="SFLD" id="SFLDG00358">
    <property type="entry name" value="Main_(cytGST)"/>
    <property type="match status" value="1"/>
</dbReference>
<dbReference type="Pfam" id="PF13410">
    <property type="entry name" value="GST_C_2"/>
    <property type="match status" value="1"/>
</dbReference>
<dbReference type="KEGG" id="psin:CAK95_11940"/>
<keyword evidence="1" id="KW-0808">Transferase</keyword>
<dbReference type="InterPro" id="IPR036282">
    <property type="entry name" value="Glutathione-S-Trfase_C_sf"/>
</dbReference>
<dbReference type="InterPro" id="IPR036249">
    <property type="entry name" value="Thioredoxin-like_sf"/>
</dbReference>
<dbReference type="PANTHER" id="PTHR44051:SF8">
    <property type="entry name" value="GLUTATHIONE S-TRANSFERASE GSTA"/>
    <property type="match status" value="1"/>
</dbReference>
<dbReference type="Pfam" id="PF13417">
    <property type="entry name" value="GST_N_3"/>
    <property type="match status" value="1"/>
</dbReference>
<dbReference type="PROSITE" id="PS50404">
    <property type="entry name" value="GST_NTER"/>
    <property type="match status" value="1"/>
</dbReference>
<organism evidence="1 2">
    <name type="scientific">Pseudorhodoplanes sinuspersici</name>
    <dbReference type="NCBI Taxonomy" id="1235591"/>
    <lineage>
        <taxon>Bacteria</taxon>
        <taxon>Pseudomonadati</taxon>
        <taxon>Pseudomonadota</taxon>
        <taxon>Alphaproteobacteria</taxon>
        <taxon>Hyphomicrobiales</taxon>
        <taxon>Pseudorhodoplanes</taxon>
    </lineage>
</organism>
<dbReference type="GO" id="GO:0016740">
    <property type="term" value="F:transferase activity"/>
    <property type="evidence" value="ECO:0007669"/>
    <property type="project" value="UniProtKB-KW"/>
</dbReference>
<dbReference type="CDD" id="cd00299">
    <property type="entry name" value="GST_C_family"/>
    <property type="match status" value="1"/>
</dbReference>
<protein>
    <submittedName>
        <fullName evidence="1">Glutathione S-transferase</fullName>
    </submittedName>
</protein>
<evidence type="ECO:0000313" key="2">
    <source>
        <dbReference type="Proteomes" id="UP000194137"/>
    </source>
</evidence>
<dbReference type="SUPFAM" id="SSF47616">
    <property type="entry name" value="GST C-terminal domain-like"/>
    <property type="match status" value="1"/>
</dbReference>
<evidence type="ECO:0000313" key="1">
    <source>
        <dbReference type="EMBL" id="ARQ02910.1"/>
    </source>
</evidence>
<proteinExistence type="predicted"/>
<dbReference type="RefSeq" id="WP_086091360.1">
    <property type="nucleotide sequence ID" value="NZ_CP021112.1"/>
</dbReference>
<dbReference type="InterPro" id="IPR040079">
    <property type="entry name" value="Glutathione_S-Trfase"/>
</dbReference>
<sequence length="219" mass="24883">MSLTLYFHPLSSFCMKVLTALYENDTPFTPHLVDLMDETAAANLRKMWPIGKFPVLRDETRGATVTETSIIIEFLQLHYPGPVQLIPQDGARALQMRLRDRMFDLYLNMQMQKVVGDRLRPAGQKDPQGVAEARNTLDITCSLVDKYIDGKTWITGDDFTMADCAAAPALFYTDKVMPLAENHKNAAAYLERLMQRPSFARVLKEAEPYFKLFPQDNAT</sequence>
<accession>A0A1W7A008</accession>
<dbReference type="SFLD" id="SFLDS00019">
    <property type="entry name" value="Glutathione_Transferase_(cytos"/>
    <property type="match status" value="1"/>
</dbReference>
<dbReference type="CDD" id="cd00570">
    <property type="entry name" value="GST_N_family"/>
    <property type="match status" value="1"/>
</dbReference>
<dbReference type="STRING" id="1235591.CAK95_11940"/>
<gene>
    <name evidence="1" type="ORF">CAK95_11940</name>
</gene>
<dbReference type="SUPFAM" id="SSF52833">
    <property type="entry name" value="Thioredoxin-like"/>
    <property type="match status" value="1"/>
</dbReference>
<dbReference type="Gene3D" id="3.40.30.10">
    <property type="entry name" value="Glutaredoxin"/>
    <property type="match status" value="1"/>
</dbReference>
<keyword evidence="2" id="KW-1185">Reference proteome</keyword>
<dbReference type="InterPro" id="IPR010987">
    <property type="entry name" value="Glutathione-S-Trfase_C-like"/>
</dbReference>
<dbReference type="PANTHER" id="PTHR44051">
    <property type="entry name" value="GLUTATHIONE S-TRANSFERASE-RELATED"/>
    <property type="match status" value="1"/>
</dbReference>
<dbReference type="InterPro" id="IPR004045">
    <property type="entry name" value="Glutathione_S-Trfase_N"/>
</dbReference>
<dbReference type="OrthoDB" id="9782992at2"/>
<name>A0A1W7A008_9HYPH</name>
<dbReference type="Gene3D" id="1.20.1050.10">
    <property type="match status" value="1"/>
</dbReference>